<dbReference type="PANTHER" id="PTHR35668:SF1">
    <property type="entry name" value="PROTEIN SHORTAGE IN CHIASMATA 1 ORTHOLOG"/>
    <property type="match status" value="1"/>
</dbReference>
<gene>
    <name evidence="2" type="ORF">EGW08_013568</name>
</gene>
<dbReference type="STRING" id="188477.A0A433TAX3"/>
<sequence>MPILKLEDVSEQLYELTLTQCPVNLSDFIDCSEYFSTEKFEETTFTAAYVDKEGIEVIPSSNPDSECYGSELFSPQEHAPIKVFREDFSRHTKPAFMLSFICAQKMHKQDKMMASAHIQQNVLFVMFQLLILSVLDYGLGCLTLSEANLLKLERLQNEAMRTVLGCTRDTHIICMRFLLDLSSVRIRHKLAQAKTYLRVMENPHHPLYPSLLTQKGTRIKRGKSWMAEAEDSIKLVCPIEDIIDGREWIKTGPEQTALTKVIITMGRDRRECAAAVTEQDIRQLIHDNSKRHDPIIYTDGSVKRGIQSGWGFVCYTAQEFTLEPDHSEEMGHSLLEKPFGDCMDKDYVMSVAHLDSCRSMLDETDHASFFLNLNSCDLTNSPAPEDMRPLKKEKTPLLELKETDIVDSENVKMHHSIIHDVVKDLELVPDEDVNSEVQFLVLKEKKEIEFSLWQKEKTVDEMQIPEPQLSPPEMPYNPLKEAIDLISLEPDKLNLTVSKLPLEQSNVTVPLLHIGYSRSEMDLPKMKTGEEFEKNNILEMEEQAKPKTRNVCQEMEENNPLDSFLNLRLDKKLKGPDILEAKPSSKAQVDEPKSNIDHQSLQQGFEIRIQPVPFRGPLDDILQCLVDSAAPYMEYMKQTQCISAKETLMSMSVDATRFLFKESEKKALDQEISDDASLQNSLCLHTLRTAAHLLVNASVEACCAYLVAQKEKWKEYFKALQNVKSAGTPFTVICSNAISHNKQLLCMLEARYNIFVVERDFSKLQKKGLRGSFADIIFSKTHCAVLLSLTEMDQQWNMEKVVKRYLALGLQYSYIFIIAHAIGWTTGYPLGKETVTNIHKLRASLSNLTKSSDYFDAQYKILIRLTETDVAFSIRDLANMYISSHKDFDSERSWLSADISQFVDHVTSKWRQSGRNGPSISKTSPAPTTASTAHSGSVFATKQQTEKEQEFFLKKCSSGEKRLERIHPMRDLVSINRPPLSSSCHNRQESFATKIPTGEPGSELKRYEDNVTSAESFPHCGTVFQGTVVQHPSEFYNNTSQSLPRKPMGVQSTLGDTSYGRKGIPVIDRRISLPQEQASRAERNEEFNTTRNSGFSQSVLCLSDCYQRCPSDLAGSEASWVYPGASFDTNLKDQRYRESNENAVSNLSAYQQRILAQTRVPQFSAINSSKIYSNNSRDRRSNFDSLKLHDQMGSNAYCLDNPYENLNSPVYNAQKHHSTAQYEYHEEMDGLSLLKEPEEQETFFGSSYQIGNSQGSKPCSLNAGFDSHFQAPFDCIPIKQELTSNADTNWEGAVPDHPKKDRQKDKPLLNFECNNDTRNTYGIFSSTARRHGLELCSSLNQENCTKQDFMTETAVNPISLIKQIEPTMLHFDDSSLPFSVSKALKRHILQAEEQNLYKVPRMFQISQSGGAHRSDRITKGYNIESIPMETMPANNTLGITNEVPLFYRDENGSGQPWTELSNTKSKPVACAGINKSLESCAISEDNFKRLPQLHSSSYSGMNSTQQSYSNFCPPGHTVDIPKSTWPKDNEHALNRLSSSGYKYAHVSPRHKNENMSNPVQSLSSEKFEACQFENFPSKDRKFYDYSACPVAPIYMSKEDFYQTRHPVGNFNENSEYSDNTTRQARSPEKSNSFEHSTSPLNRAHRRTDVASDPRLTHQTINEVTNISASYDERSLERFPVCSDHVHAVSKAPSIGFSKWRKYESDIDETIPLGSRPASYGPCYKDPVEVSELQGPALSPTSHHQYPGYKTGLRHDFQLSKSSADLSPPISMSPVDVQPRRIDRSMPARTSDEDSKLKKWQLYLQQHTLTSHNSKD</sequence>
<organism evidence="2 3">
    <name type="scientific">Elysia chlorotica</name>
    <name type="common">Eastern emerald elysia</name>
    <name type="synonym">Sea slug</name>
    <dbReference type="NCBI Taxonomy" id="188477"/>
    <lineage>
        <taxon>Eukaryota</taxon>
        <taxon>Metazoa</taxon>
        <taxon>Spiralia</taxon>
        <taxon>Lophotrochozoa</taxon>
        <taxon>Mollusca</taxon>
        <taxon>Gastropoda</taxon>
        <taxon>Heterobranchia</taxon>
        <taxon>Euthyneura</taxon>
        <taxon>Panpulmonata</taxon>
        <taxon>Sacoglossa</taxon>
        <taxon>Placobranchoidea</taxon>
        <taxon>Plakobranchidae</taxon>
        <taxon>Elysia</taxon>
    </lineage>
</organism>
<feature type="compositionally biased region" description="Polar residues" evidence="1">
    <location>
        <begin position="1610"/>
        <end position="1624"/>
    </location>
</feature>
<proteinExistence type="predicted"/>
<protein>
    <submittedName>
        <fullName evidence="2">Uncharacterized protein</fullName>
    </submittedName>
</protein>
<dbReference type="PANTHER" id="PTHR35668">
    <property type="entry name" value="PROTEIN SHORTAGE IN CHIASMATA 1 ORTHOLOG"/>
    <property type="match status" value="1"/>
</dbReference>
<comment type="caution">
    <text evidence="2">The sequence shown here is derived from an EMBL/GenBank/DDBJ whole genome shotgun (WGS) entry which is preliminary data.</text>
</comment>
<keyword evidence="3" id="KW-1185">Reference proteome</keyword>
<feature type="region of interest" description="Disordered" evidence="1">
    <location>
        <begin position="1761"/>
        <end position="1796"/>
    </location>
</feature>
<dbReference type="InterPro" id="IPR039991">
    <property type="entry name" value="SHOC1"/>
</dbReference>
<dbReference type="EMBL" id="RQTK01000496">
    <property type="protein sequence ID" value="RUS78680.1"/>
    <property type="molecule type" value="Genomic_DNA"/>
</dbReference>
<dbReference type="GO" id="GO:0003697">
    <property type="term" value="F:single-stranded DNA binding"/>
    <property type="evidence" value="ECO:0007669"/>
    <property type="project" value="TreeGrafter"/>
</dbReference>
<reference evidence="2 3" key="1">
    <citation type="submission" date="2019-01" db="EMBL/GenBank/DDBJ databases">
        <title>A draft genome assembly of the solar-powered sea slug Elysia chlorotica.</title>
        <authorList>
            <person name="Cai H."/>
            <person name="Li Q."/>
            <person name="Fang X."/>
            <person name="Li J."/>
            <person name="Curtis N.E."/>
            <person name="Altenburger A."/>
            <person name="Shibata T."/>
            <person name="Feng M."/>
            <person name="Maeda T."/>
            <person name="Schwartz J.A."/>
            <person name="Shigenobu S."/>
            <person name="Lundholm N."/>
            <person name="Nishiyama T."/>
            <person name="Yang H."/>
            <person name="Hasebe M."/>
            <person name="Li S."/>
            <person name="Pierce S.K."/>
            <person name="Wang J."/>
        </authorList>
    </citation>
    <scope>NUCLEOTIDE SEQUENCE [LARGE SCALE GENOMIC DNA]</scope>
    <source>
        <strain evidence="2">EC2010</strain>
        <tissue evidence="2">Whole organism of an adult</tissue>
    </source>
</reference>
<dbReference type="GO" id="GO:0000794">
    <property type="term" value="C:condensed nuclear chromosome"/>
    <property type="evidence" value="ECO:0007669"/>
    <property type="project" value="InterPro"/>
</dbReference>
<dbReference type="GO" id="GO:0016887">
    <property type="term" value="F:ATP hydrolysis activity"/>
    <property type="evidence" value="ECO:0007669"/>
    <property type="project" value="InterPro"/>
</dbReference>
<feature type="compositionally biased region" description="Basic and acidic residues" evidence="1">
    <location>
        <begin position="1777"/>
        <end position="1796"/>
    </location>
</feature>
<accession>A0A433TAX3</accession>
<feature type="region of interest" description="Disordered" evidence="1">
    <location>
        <begin position="1038"/>
        <end position="1061"/>
    </location>
</feature>
<dbReference type="Proteomes" id="UP000271974">
    <property type="component" value="Unassembled WGS sequence"/>
</dbReference>
<dbReference type="OrthoDB" id="6122627at2759"/>
<evidence type="ECO:0000313" key="2">
    <source>
        <dbReference type="EMBL" id="RUS78680.1"/>
    </source>
</evidence>
<feature type="region of interest" description="Disordered" evidence="1">
    <location>
        <begin position="910"/>
        <end position="939"/>
    </location>
</feature>
<dbReference type="GO" id="GO:0000712">
    <property type="term" value="P:resolution of meiotic recombination intermediates"/>
    <property type="evidence" value="ECO:0007669"/>
    <property type="project" value="InterPro"/>
</dbReference>
<name>A0A433TAX3_ELYCH</name>
<feature type="region of interest" description="Disordered" evidence="1">
    <location>
        <begin position="1606"/>
        <end position="1647"/>
    </location>
</feature>
<evidence type="ECO:0000256" key="1">
    <source>
        <dbReference type="SAM" id="MobiDB-lite"/>
    </source>
</evidence>
<evidence type="ECO:0000313" key="3">
    <source>
        <dbReference type="Proteomes" id="UP000271974"/>
    </source>
</evidence>
<feature type="compositionally biased region" description="Low complexity" evidence="1">
    <location>
        <begin position="918"/>
        <end position="937"/>
    </location>
</feature>